<dbReference type="PANTHER" id="PTHR48084">
    <property type="entry name" value="2-OXOGLUTARATE OXIDOREDUCTASE SUBUNIT KORB-RELATED"/>
    <property type="match status" value="1"/>
</dbReference>
<evidence type="ECO:0000313" key="3">
    <source>
        <dbReference type="EMBL" id="QDV72847.1"/>
    </source>
</evidence>
<dbReference type="KEGG" id="bmei:Spa11_10300"/>
<dbReference type="InterPro" id="IPR011766">
    <property type="entry name" value="TPP_enzyme_TPP-bd"/>
</dbReference>
<dbReference type="PANTHER" id="PTHR48084:SF4">
    <property type="entry name" value="2-OXOGLUTARATE OXIDOREDUCTASE SUBUNIT KORB"/>
    <property type="match status" value="1"/>
</dbReference>
<dbReference type="Pfam" id="PF02775">
    <property type="entry name" value="TPP_enzyme_C"/>
    <property type="match status" value="1"/>
</dbReference>
<dbReference type="InterPro" id="IPR029061">
    <property type="entry name" value="THDP-binding"/>
</dbReference>
<accession>A0A518K501</accession>
<name>A0A518K501_9BACT</name>
<protein>
    <submittedName>
        <fullName evidence="3">2-oxoglutarate oxidoreductase subunit KorB</fullName>
        <ecNumber evidence="3">1.2.-.-</ecNumber>
    </submittedName>
</protein>
<dbReference type="GO" id="GO:0044281">
    <property type="term" value="P:small molecule metabolic process"/>
    <property type="evidence" value="ECO:0007669"/>
    <property type="project" value="UniProtKB-ARBA"/>
</dbReference>
<feature type="domain" description="Thiamine pyrophosphate enzyme TPP-binding" evidence="2">
    <location>
        <begin position="56"/>
        <end position="203"/>
    </location>
</feature>
<dbReference type="GO" id="GO:0045333">
    <property type="term" value="P:cellular respiration"/>
    <property type="evidence" value="ECO:0007669"/>
    <property type="project" value="UniProtKB-ARBA"/>
</dbReference>
<dbReference type="AlphaFoldDB" id="A0A518K501"/>
<proteinExistence type="predicted"/>
<dbReference type="Proteomes" id="UP000316426">
    <property type="component" value="Chromosome"/>
</dbReference>
<evidence type="ECO:0000256" key="1">
    <source>
        <dbReference type="ARBA" id="ARBA00023002"/>
    </source>
</evidence>
<gene>
    <name evidence="3" type="primary">korB</name>
    <name evidence="3" type="ORF">Spa11_10300</name>
</gene>
<keyword evidence="4" id="KW-1185">Reference proteome</keyword>
<organism evidence="3 4">
    <name type="scientific">Botrimarina mediterranea</name>
    <dbReference type="NCBI Taxonomy" id="2528022"/>
    <lineage>
        <taxon>Bacteria</taxon>
        <taxon>Pseudomonadati</taxon>
        <taxon>Planctomycetota</taxon>
        <taxon>Planctomycetia</taxon>
        <taxon>Pirellulales</taxon>
        <taxon>Lacipirellulaceae</taxon>
        <taxon>Botrimarina</taxon>
    </lineage>
</organism>
<evidence type="ECO:0000313" key="4">
    <source>
        <dbReference type="Proteomes" id="UP000316426"/>
    </source>
</evidence>
<dbReference type="SUPFAM" id="SSF52518">
    <property type="entry name" value="Thiamin diphosphate-binding fold (THDP-binding)"/>
    <property type="match status" value="1"/>
</dbReference>
<reference evidence="3 4" key="1">
    <citation type="submission" date="2019-02" db="EMBL/GenBank/DDBJ databases">
        <title>Deep-cultivation of Planctomycetes and their phenomic and genomic characterization uncovers novel biology.</title>
        <authorList>
            <person name="Wiegand S."/>
            <person name="Jogler M."/>
            <person name="Boedeker C."/>
            <person name="Pinto D."/>
            <person name="Vollmers J."/>
            <person name="Rivas-Marin E."/>
            <person name="Kohn T."/>
            <person name="Peeters S.H."/>
            <person name="Heuer A."/>
            <person name="Rast P."/>
            <person name="Oberbeckmann S."/>
            <person name="Bunk B."/>
            <person name="Jeske O."/>
            <person name="Meyerdierks A."/>
            <person name="Storesund J.E."/>
            <person name="Kallscheuer N."/>
            <person name="Luecker S."/>
            <person name="Lage O.M."/>
            <person name="Pohl T."/>
            <person name="Merkel B.J."/>
            <person name="Hornburger P."/>
            <person name="Mueller R.-W."/>
            <person name="Bruemmer F."/>
            <person name="Labrenz M."/>
            <person name="Spormann A.M."/>
            <person name="Op den Camp H."/>
            <person name="Overmann J."/>
            <person name="Amann R."/>
            <person name="Jetten M.S.M."/>
            <person name="Mascher T."/>
            <person name="Medema M.H."/>
            <person name="Devos D.P."/>
            <person name="Kaster A.-K."/>
            <person name="Ovreas L."/>
            <person name="Rohde M."/>
            <person name="Galperin M.Y."/>
            <person name="Jogler C."/>
        </authorList>
    </citation>
    <scope>NUCLEOTIDE SEQUENCE [LARGE SCALE GENOMIC DNA]</scope>
    <source>
        <strain evidence="3 4">Spa11</strain>
    </source>
</reference>
<dbReference type="Gene3D" id="3.40.50.970">
    <property type="match status" value="1"/>
</dbReference>
<keyword evidence="1 3" id="KW-0560">Oxidoreductase</keyword>
<dbReference type="GO" id="GO:0016625">
    <property type="term" value="F:oxidoreductase activity, acting on the aldehyde or oxo group of donors, iron-sulfur protein as acceptor"/>
    <property type="evidence" value="ECO:0007669"/>
    <property type="project" value="UniProtKB-ARBA"/>
</dbReference>
<dbReference type="GO" id="GO:0030976">
    <property type="term" value="F:thiamine pyrophosphate binding"/>
    <property type="evidence" value="ECO:0007669"/>
    <property type="project" value="InterPro"/>
</dbReference>
<dbReference type="EMBL" id="CP036349">
    <property type="protein sequence ID" value="QDV72847.1"/>
    <property type="molecule type" value="Genomic_DNA"/>
</dbReference>
<dbReference type="RefSeq" id="WP_145108816.1">
    <property type="nucleotide sequence ID" value="NZ_CP036349.1"/>
</dbReference>
<sequence>MSVELSLPVLTDKDFASDQDVRWCPGCGDYSILAQMKKVMPTLGVPREKIVFISGIGCSSRFPYYMNTYGLHTIHGRAPAVASGLKTVRPDLMVWVITGDGDGLSIGGNHLMHCIRRNMDLNIVLFNNRIYGLTKGQYSPTSRLGQRTKSTPMGVIDNPLHPLSIAIGAEATFVARSIDTNIKHLGATLKRAAAHSGTSFIEVYQNCNVFNDGAWDYAKDRDTKADTTLELEHGKPLIFGKDRDKGIRLNGLEPEVVQLGKGITEDDLLFHDEKAAEPSLAYLLSRMRYEDGFPEPIGVFRSVDAPRYDELVNDQITLATKEQGEGDLDRLYGSGETWTVG</sequence>
<evidence type="ECO:0000259" key="2">
    <source>
        <dbReference type="Pfam" id="PF02775"/>
    </source>
</evidence>
<dbReference type="CDD" id="cd03375">
    <property type="entry name" value="TPP_OGFOR"/>
    <property type="match status" value="1"/>
</dbReference>
<dbReference type="EC" id="1.2.-.-" evidence="3"/>
<dbReference type="InterPro" id="IPR051457">
    <property type="entry name" value="2-oxoacid:Fd_oxidoreductase"/>
</dbReference>